<dbReference type="Proteomes" id="UP001146351">
    <property type="component" value="Unassembled WGS sequence"/>
</dbReference>
<keyword evidence="2" id="KW-1185">Reference proteome</keyword>
<reference evidence="1" key="2">
    <citation type="journal article" date="2023" name="IMA Fungus">
        <title>Comparative genomic study of the Penicillium genus elucidates a diverse pangenome and 15 lateral gene transfer events.</title>
        <authorList>
            <person name="Petersen C."/>
            <person name="Sorensen T."/>
            <person name="Nielsen M.R."/>
            <person name="Sondergaard T.E."/>
            <person name="Sorensen J.L."/>
            <person name="Fitzpatrick D.A."/>
            <person name="Frisvad J.C."/>
            <person name="Nielsen K.L."/>
        </authorList>
    </citation>
    <scope>NUCLEOTIDE SEQUENCE</scope>
    <source>
        <strain evidence="1">IBT 21917</strain>
    </source>
</reference>
<dbReference type="AlphaFoldDB" id="A0A9W9HQ80"/>
<proteinExistence type="predicted"/>
<organism evidence="1 2">
    <name type="scientific">Penicillium capsulatum</name>
    <dbReference type="NCBI Taxonomy" id="69766"/>
    <lineage>
        <taxon>Eukaryota</taxon>
        <taxon>Fungi</taxon>
        <taxon>Dikarya</taxon>
        <taxon>Ascomycota</taxon>
        <taxon>Pezizomycotina</taxon>
        <taxon>Eurotiomycetes</taxon>
        <taxon>Eurotiomycetidae</taxon>
        <taxon>Eurotiales</taxon>
        <taxon>Aspergillaceae</taxon>
        <taxon>Penicillium</taxon>
    </lineage>
</organism>
<dbReference type="EMBL" id="JAPQKO010000008">
    <property type="protein sequence ID" value="KAJ5151664.1"/>
    <property type="molecule type" value="Genomic_DNA"/>
</dbReference>
<accession>A0A9W9HQ80</accession>
<protein>
    <submittedName>
        <fullName evidence="1">Uncharacterized protein</fullName>
    </submittedName>
</protein>
<evidence type="ECO:0000313" key="1">
    <source>
        <dbReference type="EMBL" id="KAJ5151664.1"/>
    </source>
</evidence>
<sequence length="109" mass="12141">MYIMGPARRDFKFGTVDWKNPQIEPTNLMNPPFVLGLIHSMKEAVYSRGGKGLGPEISPQLTPFDRAHSKITLSRRFLFSSFANEDGKAKYNADLGRFAIAEKSGYAGN</sequence>
<name>A0A9W9HQ80_9EURO</name>
<gene>
    <name evidence="1" type="ORF">N7492_009959</name>
</gene>
<comment type="caution">
    <text evidence="1">The sequence shown here is derived from an EMBL/GenBank/DDBJ whole genome shotgun (WGS) entry which is preliminary data.</text>
</comment>
<reference evidence="1" key="1">
    <citation type="submission" date="2022-11" db="EMBL/GenBank/DDBJ databases">
        <authorList>
            <person name="Petersen C."/>
        </authorList>
    </citation>
    <scope>NUCLEOTIDE SEQUENCE</scope>
    <source>
        <strain evidence="1">IBT 21917</strain>
    </source>
</reference>
<evidence type="ECO:0000313" key="2">
    <source>
        <dbReference type="Proteomes" id="UP001146351"/>
    </source>
</evidence>